<gene>
    <name evidence="2" type="ORF">SK128_020726</name>
</gene>
<protein>
    <submittedName>
        <fullName evidence="2">Uncharacterized protein</fullName>
    </submittedName>
</protein>
<feature type="transmembrane region" description="Helical" evidence="1">
    <location>
        <begin position="16"/>
        <end position="35"/>
    </location>
</feature>
<evidence type="ECO:0000256" key="1">
    <source>
        <dbReference type="SAM" id="Phobius"/>
    </source>
</evidence>
<keyword evidence="1" id="KW-0472">Membrane</keyword>
<comment type="caution">
    <text evidence="2">The sequence shown here is derived from an EMBL/GenBank/DDBJ whole genome shotgun (WGS) entry which is preliminary data.</text>
</comment>
<dbReference type="PANTHER" id="PTHR41158">
    <property type="entry name" value="AGAP010294-PA"/>
    <property type="match status" value="1"/>
</dbReference>
<accession>A0AAN8X4Q8</accession>
<name>A0AAN8X4Q8_HALRR</name>
<dbReference type="Proteomes" id="UP001381693">
    <property type="component" value="Unassembled WGS sequence"/>
</dbReference>
<dbReference type="PANTHER" id="PTHR41158:SF2">
    <property type="entry name" value="AGAP010294-PA"/>
    <property type="match status" value="1"/>
</dbReference>
<organism evidence="2 3">
    <name type="scientific">Halocaridina rubra</name>
    <name type="common">Hawaiian red shrimp</name>
    <dbReference type="NCBI Taxonomy" id="373956"/>
    <lineage>
        <taxon>Eukaryota</taxon>
        <taxon>Metazoa</taxon>
        <taxon>Ecdysozoa</taxon>
        <taxon>Arthropoda</taxon>
        <taxon>Crustacea</taxon>
        <taxon>Multicrustacea</taxon>
        <taxon>Malacostraca</taxon>
        <taxon>Eumalacostraca</taxon>
        <taxon>Eucarida</taxon>
        <taxon>Decapoda</taxon>
        <taxon>Pleocyemata</taxon>
        <taxon>Caridea</taxon>
        <taxon>Atyoidea</taxon>
        <taxon>Atyidae</taxon>
        <taxon>Halocaridina</taxon>
    </lineage>
</organism>
<keyword evidence="3" id="KW-1185">Reference proteome</keyword>
<proteinExistence type="predicted"/>
<reference evidence="2 3" key="1">
    <citation type="submission" date="2023-11" db="EMBL/GenBank/DDBJ databases">
        <title>Halocaridina rubra genome assembly.</title>
        <authorList>
            <person name="Smith C."/>
        </authorList>
    </citation>
    <scope>NUCLEOTIDE SEQUENCE [LARGE SCALE GENOMIC DNA]</scope>
    <source>
        <strain evidence="2">EP-1</strain>
        <tissue evidence="2">Whole</tissue>
    </source>
</reference>
<evidence type="ECO:0000313" key="2">
    <source>
        <dbReference type="EMBL" id="KAK7072004.1"/>
    </source>
</evidence>
<sequence>MEGRQYGGYGGCTDSFSVFGFLAFILALLDLILDLQANMGGTGMPRGIRSVNNDDADTEKDSLCQENAEMLQATSACYSLLRGFLNALAAENSECANRFMCEGAEEASTAGPIGEVIANVASLNAGSWLMRVNATMFRSVVEAGQTGAKLGGCALRFSQCFGLPSAYRYPAVYRGPQLPSEVYQPLLQEIMDTARDTLL</sequence>
<dbReference type="EMBL" id="JAXCGZ010013750">
    <property type="protein sequence ID" value="KAK7072004.1"/>
    <property type="molecule type" value="Genomic_DNA"/>
</dbReference>
<keyword evidence="1" id="KW-0812">Transmembrane</keyword>
<dbReference type="AlphaFoldDB" id="A0AAN8X4Q8"/>
<keyword evidence="1" id="KW-1133">Transmembrane helix</keyword>
<evidence type="ECO:0000313" key="3">
    <source>
        <dbReference type="Proteomes" id="UP001381693"/>
    </source>
</evidence>